<keyword evidence="2" id="KW-1185">Reference proteome</keyword>
<dbReference type="Proteomes" id="UP001420932">
    <property type="component" value="Unassembled WGS sequence"/>
</dbReference>
<gene>
    <name evidence="1" type="ORF">Syun_027730</name>
</gene>
<reference evidence="1 2" key="1">
    <citation type="submission" date="2024-01" db="EMBL/GenBank/DDBJ databases">
        <title>Genome assemblies of Stephania.</title>
        <authorList>
            <person name="Yang L."/>
        </authorList>
    </citation>
    <scope>NUCLEOTIDE SEQUENCE [LARGE SCALE GENOMIC DNA]</scope>
    <source>
        <strain evidence="1">YNDBR</strain>
        <tissue evidence="1">Leaf</tissue>
    </source>
</reference>
<organism evidence="1 2">
    <name type="scientific">Stephania yunnanensis</name>
    <dbReference type="NCBI Taxonomy" id="152371"/>
    <lineage>
        <taxon>Eukaryota</taxon>
        <taxon>Viridiplantae</taxon>
        <taxon>Streptophyta</taxon>
        <taxon>Embryophyta</taxon>
        <taxon>Tracheophyta</taxon>
        <taxon>Spermatophyta</taxon>
        <taxon>Magnoliopsida</taxon>
        <taxon>Ranunculales</taxon>
        <taxon>Menispermaceae</taxon>
        <taxon>Menispermoideae</taxon>
        <taxon>Cissampelideae</taxon>
        <taxon>Stephania</taxon>
    </lineage>
</organism>
<comment type="caution">
    <text evidence="1">The sequence shown here is derived from an EMBL/GenBank/DDBJ whole genome shotgun (WGS) entry which is preliminary data.</text>
</comment>
<accession>A0AAP0HN29</accession>
<evidence type="ECO:0000313" key="1">
    <source>
        <dbReference type="EMBL" id="KAK9092819.1"/>
    </source>
</evidence>
<protein>
    <submittedName>
        <fullName evidence="1">Uncharacterized protein</fullName>
    </submittedName>
</protein>
<name>A0AAP0HN29_9MAGN</name>
<dbReference type="AlphaFoldDB" id="A0AAP0HN29"/>
<dbReference type="EMBL" id="JBBNAF010000012">
    <property type="protein sequence ID" value="KAK9092819.1"/>
    <property type="molecule type" value="Genomic_DNA"/>
</dbReference>
<evidence type="ECO:0000313" key="2">
    <source>
        <dbReference type="Proteomes" id="UP001420932"/>
    </source>
</evidence>
<proteinExistence type="predicted"/>
<sequence length="68" mass="8012">MDALKNNATFIKDRFKRSILTTPVRLNFLDSRLKLILHHFLKVHKSIQSIDFNFKGYNHVNLVESSIK</sequence>